<feature type="non-terminal residue" evidence="1">
    <location>
        <position position="1"/>
    </location>
</feature>
<protein>
    <submittedName>
        <fullName evidence="1">Uncharacterized protein</fullName>
    </submittedName>
</protein>
<reference evidence="1" key="1">
    <citation type="submission" date="2020-08" db="EMBL/GenBank/DDBJ databases">
        <title>Multicomponent nature underlies the extraordinary mechanical properties of spider dragline silk.</title>
        <authorList>
            <person name="Kono N."/>
            <person name="Nakamura H."/>
            <person name="Mori M."/>
            <person name="Yoshida Y."/>
            <person name="Ohtoshi R."/>
            <person name="Malay A.D."/>
            <person name="Moran D.A.P."/>
            <person name="Tomita M."/>
            <person name="Numata K."/>
            <person name="Arakawa K."/>
        </authorList>
    </citation>
    <scope>NUCLEOTIDE SEQUENCE</scope>
</reference>
<comment type="caution">
    <text evidence="1">The sequence shown here is derived from an EMBL/GenBank/DDBJ whole genome shotgun (WGS) entry which is preliminary data.</text>
</comment>
<organism evidence="1 2">
    <name type="scientific">Nephila pilipes</name>
    <name type="common">Giant wood spider</name>
    <name type="synonym">Nephila maculata</name>
    <dbReference type="NCBI Taxonomy" id="299642"/>
    <lineage>
        <taxon>Eukaryota</taxon>
        <taxon>Metazoa</taxon>
        <taxon>Ecdysozoa</taxon>
        <taxon>Arthropoda</taxon>
        <taxon>Chelicerata</taxon>
        <taxon>Arachnida</taxon>
        <taxon>Araneae</taxon>
        <taxon>Araneomorphae</taxon>
        <taxon>Entelegynae</taxon>
        <taxon>Araneoidea</taxon>
        <taxon>Nephilidae</taxon>
        <taxon>Nephila</taxon>
    </lineage>
</organism>
<keyword evidence="2" id="KW-1185">Reference proteome</keyword>
<evidence type="ECO:0000313" key="1">
    <source>
        <dbReference type="EMBL" id="GFT11414.1"/>
    </source>
</evidence>
<proteinExistence type="predicted"/>
<dbReference type="Proteomes" id="UP000887013">
    <property type="component" value="Unassembled WGS sequence"/>
</dbReference>
<gene>
    <name evidence="1" type="ORF">NPIL_93271</name>
</gene>
<dbReference type="AlphaFoldDB" id="A0A8X6THJ5"/>
<accession>A0A8X6THJ5</accession>
<name>A0A8X6THJ5_NEPPI</name>
<sequence length="82" mass="9086">SEAKSPPLQGMIFMQDGTTPHIRRCIQQVLGSIGHGITNSRASDLAYRVRGSTLIESRQPHRDEALEFTPVTSPVGQLEVWE</sequence>
<dbReference type="EMBL" id="BMAW01008955">
    <property type="protein sequence ID" value="GFT11414.1"/>
    <property type="molecule type" value="Genomic_DNA"/>
</dbReference>
<evidence type="ECO:0000313" key="2">
    <source>
        <dbReference type="Proteomes" id="UP000887013"/>
    </source>
</evidence>